<evidence type="ECO:0000313" key="12">
    <source>
        <dbReference type="Proteomes" id="UP001283361"/>
    </source>
</evidence>
<protein>
    <recommendedName>
        <fullName evidence="10">G-protein coupled receptors family 3 profile domain-containing protein</fullName>
    </recommendedName>
</protein>
<evidence type="ECO:0000256" key="3">
    <source>
        <dbReference type="ARBA" id="ARBA00022989"/>
    </source>
</evidence>
<evidence type="ECO:0000313" key="11">
    <source>
        <dbReference type="EMBL" id="KAK3799938.1"/>
    </source>
</evidence>
<evidence type="ECO:0000256" key="6">
    <source>
        <dbReference type="ARBA" id="ARBA00023170"/>
    </source>
</evidence>
<accession>A0AAE1B5K2</accession>
<dbReference type="InterPro" id="IPR017978">
    <property type="entry name" value="GPCR_3_C"/>
</dbReference>
<feature type="transmembrane region" description="Helical" evidence="9">
    <location>
        <begin position="74"/>
        <end position="92"/>
    </location>
</feature>
<comment type="caution">
    <text evidence="11">The sequence shown here is derived from an EMBL/GenBank/DDBJ whole genome shotgun (WGS) entry which is preliminary data.</text>
</comment>
<sequence>MQQLCYQLSSLIGSLGPSGVSRYKGIFLAYETQNVRFQQVNDSRFVGMSIYNAAARNQKLCFQLPSVIGSLGPSVVFGYKGILLIFGIFLAYETQSVRLKQVNNSRFVGMSIYNVEAVYEDTLWKEVGYLEAPVAYDAVWVMAFAFPNAAAKLCFQLPSVIGSLGPSVVFGYKEERHQRNLNENTQLQKQVADMED</sequence>
<gene>
    <name evidence="11" type="ORF">RRG08_064829</name>
</gene>
<evidence type="ECO:0000256" key="9">
    <source>
        <dbReference type="SAM" id="Phobius"/>
    </source>
</evidence>
<dbReference type="Proteomes" id="UP001283361">
    <property type="component" value="Unassembled WGS sequence"/>
</dbReference>
<keyword evidence="5 9" id="KW-0472">Membrane</keyword>
<dbReference type="PANTHER" id="PTHR10519:SF77">
    <property type="entry name" value="GAMMA-AMINOBUTYRIC ACID TYPE B RECEPTOR SUBUNIT 1"/>
    <property type="match status" value="1"/>
</dbReference>
<dbReference type="InterPro" id="IPR002455">
    <property type="entry name" value="GPCR3_GABA-B"/>
</dbReference>
<keyword evidence="2 9" id="KW-0812">Transmembrane</keyword>
<evidence type="ECO:0000256" key="4">
    <source>
        <dbReference type="ARBA" id="ARBA00023040"/>
    </source>
</evidence>
<dbReference type="Pfam" id="PF00003">
    <property type="entry name" value="7tm_3"/>
    <property type="match status" value="1"/>
</dbReference>
<keyword evidence="6" id="KW-0675">Receptor</keyword>
<name>A0AAE1B5K2_9GAST</name>
<keyword evidence="12" id="KW-1185">Reference proteome</keyword>
<keyword evidence="8" id="KW-0807">Transducer</keyword>
<keyword evidence="4" id="KW-0297">G-protein coupled receptor</keyword>
<evidence type="ECO:0000256" key="1">
    <source>
        <dbReference type="ARBA" id="ARBA00004141"/>
    </source>
</evidence>
<dbReference type="GO" id="GO:0004965">
    <property type="term" value="F:G protein-coupled GABA receptor activity"/>
    <property type="evidence" value="ECO:0007669"/>
    <property type="project" value="InterPro"/>
</dbReference>
<keyword evidence="3 9" id="KW-1133">Transmembrane helix</keyword>
<evidence type="ECO:0000256" key="5">
    <source>
        <dbReference type="ARBA" id="ARBA00023136"/>
    </source>
</evidence>
<dbReference type="EMBL" id="JAWDGP010000513">
    <property type="protein sequence ID" value="KAK3799938.1"/>
    <property type="molecule type" value="Genomic_DNA"/>
</dbReference>
<comment type="subcellular location">
    <subcellularLocation>
        <location evidence="1">Membrane</location>
        <topology evidence="1">Multi-pass membrane protein</topology>
    </subcellularLocation>
</comment>
<evidence type="ECO:0000259" key="10">
    <source>
        <dbReference type="PROSITE" id="PS50259"/>
    </source>
</evidence>
<keyword evidence="7" id="KW-0325">Glycoprotein</keyword>
<dbReference type="PANTHER" id="PTHR10519">
    <property type="entry name" value="GABA-B RECEPTOR"/>
    <property type="match status" value="1"/>
</dbReference>
<dbReference type="GO" id="GO:0038039">
    <property type="term" value="C:G protein-coupled receptor heterodimeric complex"/>
    <property type="evidence" value="ECO:0007669"/>
    <property type="project" value="TreeGrafter"/>
</dbReference>
<reference evidence="11" key="1">
    <citation type="journal article" date="2023" name="G3 (Bethesda)">
        <title>A reference genome for the long-term kleptoplast-retaining sea slug Elysia crispata morphotype clarki.</title>
        <authorList>
            <person name="Eastman K.E."/>
            <person name="Pendleton A.L."/>
            <person name="Shaikh M.A."/>
            <person name="Suttiyut T."/>
            <person name="Ogas R."/>
            <person name="Tomko P."/>
            <person name="Gavelis G."/>
            <person name="Widhalm J.R."/>
            <person name="Wisecaver J.H."/>
        </authorList>
    </citation>
    <scope>NUCLEOTIDE SEQUENCE</scope>
    <source>
        <strain evidence="11">ECLA1</strain>
    </source>
</reference>
<organism evidence="11 12">
    <name type="scientific">Elysia crispata</name>
    <name type="common">lettuce slug</name>
    <dbReference type="NCBI Taxonomy" id="231223"/>
    <lineage>
        <taxon>Eukaryota</taxon>
        <taxon>Metazoa</taxon>
        <taxon>Spiralia</taxon>
        <taxon>Lophotrochozoa</taxon>
        <taxon>Mollusca</taxon>
        <taxon>Gastropoda</taxon>
        <taxon>Heterobranchia</taxon>
        <taxon>Euthyneura</taxon>
        <taxon>Panpulmonata</taxon>
        <taxon>Sacoglossa</taxon>
        <taxon>Placobranchoidea</taxon>
        <taxon>Plakobranchidae</taxon>
        <taxon>Elysia</taxon>
    </lineage>
</organism>
<dbReference type="AlphaFoldDB" id="A0AAE1B5K2"/>
<dbReference type="PROSITE" id="PS50259">
    <property type="entry name" value="G_PROTEIN_RECEP_F3_4"/>
    <property type="match status" value="1"/>
</dbReference>
<proteinExistence type="predicted"/>
<evidence type="ECO:0000256" key="7">
    <source>
        <dbReference type="ARBA" id="ARBA00023180"/>
    </source>
</evidence>
<dbReference type="GO" id="GO:0007214">
    <property type="term" value="P:gamma-aminobutyric acid signaling pathway"/>
    <property type="evidence" value="ECO:0007669"/>
    <property type="project" value="TreeGrafter"/>
</dbReference>
<feature type="domain" description="G-protein coupled receptors family 3 profile" evidence="10">
    <location>
        <begin position="76"/>
        <end position="141"/>
    </location>
</feature>
<evidence type="ECO:0000256" key="2">
    <source>
        <dbReference type="ARBA" id="ARBA00022692"/>
    </source>
</evidence>
<evidence type="ECO:0000256" key="8">
    <source>
        <dbReference type="ARBA" id="ARBA00023224"/>
    </source>
</evidence>